<organism evidence="3 4">
    <name type="scientific">Drouetiella hepatica Uher 2000/2452</name>
    <dbReference type="NCBI Taxonomy" id="904376"/>
    <lineage>
        <taxon>Bacteria</taxon>
        <taxon>Bacillati</taxon>
        <taxon>Cyanobacteriota</taxon>
        <taxon>Cyanophyceae</taxon>
        <taxon>Oculatellales</taxon>
        <taxon>Oculatellaceae</taxon>
        <taxon>Drouetiella</taxon>
    </lineage>
</organism>
<reference evidence="3" key="2">
    <citation type="journal article" date="2022" name="Microbiol. Resour. Announc.">
        <title>Metagenome Sequencing to Explore Phylogenomics of Terrestrial Cyanobacteria.</title>
        <authorList>
            <person name="Ward R.D."/>
            <person name="Stajich J.E."/>
            <person name="Johansen J.R."/>
            <person name="Huntemann M."/>
            <person name="Clum A."/>
            <person name="Foster B."/>
            <person name="Foster B."/>
            <person name="Roux S."/>
            <person name="Palaniappan K."/>
            <person name="Varghese N."/>
            <person name="Mukherjee S."/>
            <person name="Reddy T.B.K."/>
            <person name="Daum C."/>
            <person name="Copeland A."/>
            <person name="Chen I.A."/>
            <person name="Ivanova N.N."/>
            <person name="Kyrpides N.C."/>
            <person name="Shapiro N."/>
            <person name="Eloe-Fadrosh E.A."/>
            <person name="Pietrasiak N."/>
        </authorList>
    </citation>
    <scope>NUCLEOTIDE SEQUENCE</scope>
    <source>
        <strain evidence="3">UHER 2000/2452</strain>
    </source>
</reference>
<evidence type="ECO:0000256" key="1">
    <source>
        <dbReference type="SAM" id="MobiDB-lite"/>
    </source>
</evidence>
<evidence type="ECO:0000313" key="4">
    <source>
        <dbReference type="Proteomes" id="UP000757435"/>
    </source>
</evidence>
<dbReference type="InterPro" id="IPR025364">
    <property type="entry name" value="DUF4268"/>
</dbReference>
<proteinExistence type="predicted"/>
<dbReference type="Pfam" id="PF14088">
    <property type="entry name" value="DUF4268"/>
    <property type="match status" value="1"/>
</dbReference>
<feature type="region of interest" description="Disordered" evidence="1">
    <location>
        <begin position="248"/>
        <end position="267"/>
    </location>
</feature>
<comment type="caution">
    <text evidence="3">The sequence shown here is derived from an EMBL/GenBank/DDBJ whole genome shotgun (WGS) entry which is preliminary data.</text>
</comment>
<protein>
    <submittedName>
        <fullName evidence="3">DUF4268 domain-containing protein</fullName>
    </submittedName>
</protein>
<evidence type="ECO:0000313" key="3">
    <source>
        <dbReference type="EMBL" id="MBW4659850.1"/>
    </source>
</evidence>
<evidence type="ECO:0000259" key="2">
    <source>
        <dbReference type="Pfam" id="PF14088"/>
    </source>
</evidence>
<sequence>MPSEPLQKLTLGRLEKVDLRTYWSGENAEFASWLAQADIIKLLGEAIGIELTVSQEETDSAEILCRDGDDRPILIETQLEPTDHYHLGQLLTAMARLQADTLQANTLQAAAVIWIASSFTSEHQAALSWLNQIAPGIHFFGVEIELWRIGESVAPKFNWVVQPHRETIAVSDSLAELLPEDLSEVLPEILPEILTEAQQQNLDFWYGLCHQLERRGSIVKPSHPSTEDNISFAIGRAGFRLYTRLDESDQVEPGSNEPGSNELDADEPEQSLTVGLLLSGEDARPHFYLLEEQQEAIEAEIGIPLEWDAEGDGKTCLIYCTLADVDLADRDQWIEYYQWFCVYLEQFHDVLGDRIKRLNANDYQPLPDYGFNPLKSASLPGS</sequence>
<reference evidence="3" key="1">
    <citation type="submission" date="2021-05" db="EMBL/GenBank/DDBJ databases">
        <authorList>
            <person name="Pietrasiak N."/>
            <person name="Ward R."/>
            <person name="Stajich J.E."/>
            <person name="Kurbessoian T."/>
        </authorList>
    </citation>
    <scope>NUCLEOTIDE SEQUENCE</scope>
    <source>
        <strain evidence="3">UHER 2000/2452</strain>
    </source>
</reference>
<name>A0A951QDQ0_9CYAN</name>
<accession>A0A951QDQ0</accession>
<gene>
    <name evidence="3" type="ORF">KME15_14335</name>
</gene>
<dbReference type="EMBL" id="JAHHHD010000015">
    <property type="protein sequence ID" value="MBW4659850.1"/>
    <property type="molecule type" value="Genomic_DNA"/>
</dbReference>
<feature type="domain" description="DUF4268" evidence="2">
    <location>
        <begin position="202"/>
        <end position="353"/>
    </location>
</feature>
<dbReference type="Proteomes" id="UP000757435">
    <property type="component" value="Unassembled WGS sequence"/>
</dbReference>
<dbReference type="AlphaFoldDB" id="A0A951QDQ0"/>